<feature type="region of interest" description="Disordered" evidence="1">
    <location>
        <begin position="259"/>
        <end position="293"/>
    </location>
</feature>
<proteinExistence type="predicted"/>
<protein>
    <submittedName>
        <fullName evidence="2">Uncharacterized protein</fullName>
    </submittedName>
</protein>
<dbReference type="AlphaFoldDB" id="A0A9P4U3A3"/>
<accession>A0A9P4U3A3</accession>
<comment type="caution">
    <text evidence="2">The sequence shown here is derived from an EMBL/GenBank/DDBJ whole genome shotgun (WGS) entry which is preliminary data.</text>
</comment>
<evidence type="ECO:0000313" key="3">
    <source>
        <dbReference type="Proteomes" id="UP000800235"/>
    </source>
</evidence>
<dbReference type="EMBL" id="MU007010">
    <property type="protein sequence ID" value="KAF2436654.1"/>
    <property type="molecule type" value="Genomic_DNA"/>
</dbReference>
<evidence type="ECO:0000313" key="2">
    <source>
        <dbReference type="EMBL" id="KAF2436654.1"/>
    </source>
</evidence>
<gene>
    <name evidence="2" type="ORF">EJ08DRAFT_691815</name>
</gene>
<keyword evidence="3" id="KW-1185">Reference proteome</keyword>
<sequence length="544" mass="59408">MPRKSYISHPGYGEENPFKRGEQPPSNFGGVTFAPSALPHSNHGEQPATSRGGQLPPGWGPEQRQQVPLHPATQARTMARNMGGVSKQGNNRQQKDAVVVSPAGVGGLENLAAPSTPPGLCKPKLPIRQVNANEHRTPELPTDRKTRNLKELIQDAGPTLYLKLSPRGLPSPNVVPPAPKVVAAAKVVPAIAHSADPVPAVEDGPWQRLRTKNTQAEVVLENQDYKKLRVQAFINTIPTPATMALSQPRVEILRRGPQTSVNNVSSAKDKPCQTPGASNAEKGMKGTSPLSGINTQSSTLQLATDETKNNADLLFIGFDRRFAPDHPIYHSAILNKLRQNFNADLSQSPKDVLEYLRNNKPQAILLMDPIVAEVLHTDCVVVEEKQAMAAVIQYAHGGGIVICMPVKFGERMLWEGFGALFQAFNLDWNICALTEQRVNIKNPGPLRHTNGRVLSYETNAWFLKNVPALEVVYEVIPKEELNSRKEITQNTLESKRGGRFVNVAFGRVGQGAFGYLGDVNTNARGVNDALVWSMINWKKTGLAL</sequence>
<feature type="region of interest" description="Disordered" evidence="1">
    <location>
        <begin position="1"/>
        <end position="71"/>
    </location>
</feature>
<dbReference type="Proteomes" id="UP000800235">
    <property type="component" value="Unassembled WGS sequence"/>
</dbReference>
<name>A0A9P4U3A3_9PEZI</name>
<evidence type="ECO:0000256" key="1">
    <source>
        <dbReference type="SAM" id="MobiDB-lite"/>
    </source>
</evidence>
<organism evidence="2 3">
    <name type="scientific">Tothia fuscella</name>
    <dbReference type="NCBI Taxonomy" id="1048955"/>
    <lineage>
        <taxon>Eukaryota</taxon>
        <taxon>Fungi</taxon>
        <taxon>Dikarya</taxon>
        <taxon>Ascomycota</taxon>
        <taxon>Pezizomycotina</taxon>
        <taxon>Dothideomycetes</taxon>
        <taxon>Pleosporomycetidae</taxon>
        <taxon>Venturiales</taxon>
        <taxon>Cylindrosympodiaceae</taxon>
        <taxon>Tothia</taxon>
    </lineage>
</organism>
<dbReference type="OrthoDB" id="167809at2759"/>
<reference evidence="2" key="1">
    <citation type="journal article" date="2020" name="Stud. Mycol.">
        <title>101 Dothideomycetes genomes: a test case for predicting lifestyles and emergence of pathogens.</title>
        <authorList>
            <person name="Haridas S."/>
            <person name="Albert R."/>
            <person name="Binder M."/>
            <person name="Bloem J."/>
            <person name="Labutti K."/>
            <person name="Salamov A."/>
            <person name="Andreopoulos B."/>
            <person name="Baker S."/>
            <person name="Barry K."/>
            <person name="Bills G."/>
            <person name="Bluhm B."/>
            <person name="Cannon C."/>
            <person name="Castanera R."/>
            <person name="Culley D."/>
            <person name="Daum C."/>
            <person name="Ezra D."/>
            <person name="Gonzalez J."/>
            <person name="Henrissat B."/>
            <person name="Kuo A."/>
            <person name="Liang C."/>
            <person name="Lipzen A."/>
            <person name="Lutzoni F."/>
            <person name="Magnuson J."/>
            <person name="Mondo S."/>
            <person name="Nolan M."/>
            <person name="Ohm R."/>
            <person name="Pangilinan J."/>
            <person name="Park H.-J."/>
            <person name="Ramirez L."/>
            <person name="Alfaro M."/>
            <person name="Sun H."/>
            <person name="Tritt A."/>
            <person name="Yoshinaga Y."/>
            <person name="Zwiers L.-H."/>
            <person name="Turgeon B."/>
            <person name="Goodwin S."/>
            <person name="Spatafora J."/>
            <person name="Crous P."/>
            <person name="Grigoriev I."/>
        </authorList>
    </citation>
    <scope>NUCLEOTIDE SEQUENCE</scope>
    <source>
        <strain evidence="2">CBS 130266</strain>
    </source>
</reference>